<keyword evidence="7" id="KW-1185">Reference proteome</keyword>
<dbReference type="EMBL" id="AP027272">
    <property type="protein sequence ID" value="BDX06146.1"/>
    <property type="molecule type" value="Genomic_DNA"/>
</dbReference>
<dbReference type="PRINTS" id="PR00032">
    <property type="entry name" value="HTHARAC"/>
</dbReference>
<sequence>MAVSVAPTVIYSCMLGIVLFALLENTNKARKRQTVYLQALLTFLLVHILGELYIYSGFYQYAPALAGLQFPVRMLLGPALYLYAFATMSPEKKPARKTYFFALSGPLVVILVMLPFLFGITSEEKLALADPATRDPVLWQIAVYTCLTTMLVFVLFTGIYFWLTLRLHTQHRLQLMERYSSIEKRSMDWFKVVLLLWGAAWLMFATEYSLSFFGYKWAGSGIAIPLIEAVILLFFAHYAVRQPVLSETEKGKASNKANRKPQLQSERMQEIAAALKSVMLHEQLFMEEDLSLKKLSEAISVSENHISETLSQFINTNFFHFVNGYRIEAAKQLLSESEKQVTQIAFEVGFNSKSTFNTAFKKSTGLTPSAFRNAQ</sequence>
<keyword evidence="4" id="KW-0472">Membrane</keyword>
<dbReference type="GO" id="GO:0043565">
    <property type="term" value="F:sequence-specific DNA binding"/>
    <property type="evidence" value="ECO:0007669"/>
    <property type="project" value="InterPro"/>
</dbReference>
<dbReference type="InterPro" id="IPR018062">
    <property type="entry name" value="HTH_AraC-typ_CS"/>
</dbReference>
<feature type="transmembrane region" description="Helical" evidence="4">
    <location>
        <begin position="186"/>
        <end position="205"/>
    </location>
</feature>
<protein>
    <recommendedName>
        <fullName evidence="5">HTH araC/xylS-type domain-containing protein</fullName>
    </recommendedName>
</protein>
<keyword evidence="4" id="KW-1133">Transmembrane helix</keyword>
<dbReference type="SUPFAM" id="SSF46689">
    <property type="entry name" value="Homeodomain-like"/>
    <property type="match status" value="1"/>
</dbReference>
<evidence type="ECO:0000256" key="2">
    <source>
        <dbReference type="ARBA" id="ARBA00023125"/>
    </source>
</evidence>
<accession>A0AA48HJZ8</accession>
<evidence type="ECO:0000313" key="7">
    <source>
        <dbReference type="Proteomes" id="UP001333710"/>
    </source>
</evidence>
<name>A0AA48HJZ8_9ALTE</name>
<dbReference type="Pfam" id="PF12833">
    <property type="entry name" value="HTH_18"/>
    <property type="match status" value="1"/>
</dbReference>
<dbReference type="SMART" id="SM00342">
    <property type="entry name" value="HTH_ARAC"/>
    <property type="match status" value="1"/>
</dbReference>
<feature type="transmembrane region" description="Helical" evidence="4">
    <location>
        <begin position="61"/>
        <end position="86"/>
    </location>
</feature>
<dbReference type="Gene3D" id="1.10.10.60">
    <property type="entry name" value="Homeodomain-like"/>
    <property type="match status" value="2"/>
</dbReference>
<evidence type="ECO:0000313" key="6">
    <source>
        <dbReference type="EMBL" id="BDX06146.1"/>
    </source>
</evidence>
<dbReference type="GO" id="GO:0003700">
    <property type="term" value="F:DNA-binding transcription factor activity"/>
    <property type="evidence" value="ECO:0007669"/>
    <property type="project" value="InterPro"/>
</dbReference>
<feature type="transmembrane region" description="Helical" evidence="4">
    <location>
        <begin position="141"/>
        <end position="165"/>
    </location>
</feature>
<dbReference type="PANTHER" id="PTHR43280">
    <property type="entry name" value="ARAC-FAMILY TRANSCRIPTIONAL REGULATOR"/>
    <property type="match status" value="1"/>
</dbReference>
<evidence type="ECO:0000256" key="4">
    <source>
        <dbReference type="SAM" id="Phobius"/>
    </source>
</evidence>
<keyword evidence="2" id="KW-0238">DNA-binding</keyword>
<dbReference type="PROSITE" id="PS01124">
    <property type="entry name" value="HTH_ARAC_FAMILY_2"/>
    <property type="match status" value="1"/>
</dbReference>
<organism evidence="6 7">
    <name type="scientific">Planctobacterium marinum</name>
    <dbReference type="NCBI Taxonomy" id="1631968"/>
    <lineage>
        <taxon>Bacteria</taxon>
        <taxon>Pseudomonadati</taxon>
        <taxon>Pseudomonadota</taxon>
        <taxon>Gammaproteobacteria</taxon>
        <taxon>Alteromonadales</taxon>
        <taxon>Alteromonadaceae</taxon>
        <taxon>Planctobacterium</taxon>
    </lineage>
</organism>
<evidence type="ECO:0000256" key="1">
    <source>
        <dbReference type="ARBA" id="ARBA00023015"/>
    </source>
</evidence>
<feature type="transmembrane region" description="Helical" evidence="4">
    <location>
        <begin position="6"/>
        <end position="23"/>
    </location>
</feature>
<keyword evidence="4" id="KW-0812">Transmembrane</keyword>
<dbReference type="RefSeq" id="WP_338292179.1">
    <property type="nucleotide sequence ID" value="NZ_AP027272.1"/>
</dbReference>
<dbReference type="Proteomes" id="UP001333710">
    <property type="component" value="Chromosome"/>
</dbReference>
<feature type="domain" description="HTH araC/xylS-type" evidence="5">
    <location>
        <begin position="276"/>
        <end position="374"/>
    </location>
</feature>
<dbReference type="KEGG" id="pmaw:MACH26_16670"/>
<keyword evidence="3" id="KW-0804">Transcription</keyword>
<evidence type="ECO:0000256" key="3">
    <source>
        <dbReference type="ARBA" id="ARBA00023163"/>
    </source>
</evidence>
<feature type="transmembrane region" description="Helical" evidence="4">
    <location>
        <begin position="217"/>
        <end position="240"/>
    </location>
</feature>
<proteinExistence type="predicted"/>
<feature type="transmembrane region" description="Helical" evidence="4">
    <location>
        <begin position="98"/>
        <end position="121"/>
    </location>
</feature>
<keyword evidence="1" id="KW-0805">Transcription regulation</keyword>
<dbReference type="InterPro" id="IPR018060">
    <property type="entry name" value="HTH_AraC"/>
</dbReference>
<dbReference type="InterPro" id="IPR009057">
    <property type="entry name" value="Homeodomain-like_sf"/>
</dbReference>
<dbReference type="InterPro" id="IPR020449">
    <property type="entry name" value="Tscrpt_reg_AraC-type_HTH"/>
</dbReference>
<reference evidence="6" key="1">
    <citation type="submission" date="2023-01" db="EMBL/GenBank/DDBJ databases">
        <title>Complete genome sequence of Planctobacterium marinum strain Dej080120_11.</title>
        <authorList>
            <person name="Ueki S."/>
            <person name="Maruyama F."/>
        </authorList>
    </citation>
    <scope>NUCLEOTIDE SEQUENCE</scope>
    <source>
        <strain evidence="6">Dej080120_11</strain>
    </source>
</reference>
<dbReference type="PROSITE" id="PS00041">
    <property type="entry name" value="HTH_ARAC_FAMILY_1"/>
    <property type="match status" value="1"/>
</dbReference>
<dbReference type="AlphaFoldDB" id="A0AA48HJZ8"/>
<gene>
    <name evidence="6" type="ORF">MACH26_16670</name>
</gene>
<evidence type="ECO:0000259" key="5">
    <source>
        <dbReference type="PROSITE" id="PS01124"/>
    </source>
</evidence>
<feature type="transmembrane region" description="Helical" evidence="4">
    <location>
        <begin position="35"/>
        <end position="55"/>
    </location>
</feature>
<dbReference type="PANTHER" id="PTHR43280:SF29">
    <property type="entry name" value="ARAC-FAMILY TRANSCRIPTIONAL REGULATOR"/>
    <property type="match status" value="1"/>
</dbReference>